<comment type="caution">
    <text evidence="1">The sequence shown here is derived from an EMBL/GenBank/DDBJ whole genome shotgun (WGS) entry which is preliminary data.</text>
</comment>
<dbReference type="EMBL" id="JBHLXG010000022">
    <property type="protein sequence ID" value="MFC0228686.1"/>
    <property type="molecule type" value="Genomic_DNA"/>
</dbReference>
<gene>
    <name evidence="1" type="ORF">ACFFJ3_19665</name>
</gene>
<dbReference type="RefSeq" id="WP_380678608.1">
    <property type="nucleotide sequence ID" value="NZ_CP173186.1"/>
</dbReference>
<accession>A0ABV6EI79</accession>
<dbReference type="Proteomes" id="UP001589792">
    <property type="component" value="Unassembled WGS sequence"/>
</dbReference>
<sequence length="363" mass="40200">MRQNWIRHFELQLLNHNGVGVNLSDFKVNFKIEWHDINQPRIATYIKIYNLSTDTTNNIIGKEYSKIRIIAGYSGIAPEVDASQVGTVRPVDPTQSGQRDGQNFGMIFSGDIRFAITGRDNPTDTFVLIQAIDGHDAFINSTISLTLAAGYTLEDEYNILLNNLAPFSITSGFRPVFPLSRSPRGRVFYGMTRDYLDNIARQCKATWQFVDGCLDMVPKDQAVHPAIVLNSETGLIGMPQQTMDAGVNVRCLINPNIRLNGLIQLDQASIYRIALPDSAIRAAKDKIIPAETNGIITTEIPSADSKSESENLPASLATDGIYIVRSITITGDTRGQDWYMDMMCEARENTDKVSDSTLLKTGA</sequence>
<evidence type="ECO:0008006" key="3">
    <source>
        <dbReference type="Google" id="ProtNLM"/>
    </source>
</evidence>
<evidence type="ECO:0000313" key="2">
    <source>
        <dbReference type="Proteomes" id="UP001589792"/>
    </source>
</evidence>
<protein>
    <recommendedName>
        <fullName evidence="3">Bacteriophage protein</fullName>
    </recommendedName>
</protein>
<proteinExistence type="predicted"/>
<evidence type="ECO:0000313" key="1">
    <source>
        <dbReference type="EMBL" id="MFC0228686.1"/>
    </source>
</evidence>
<keyword evidence="2" id="KW-1185">Reference proteome</keyword>
<reference evidence="1 2" key="1">
    <citation type="submission" date="2024-09" db="EMBL/GenBank/DDBJ databases">
        <authorList>
            <person name="Sun Q."/>
            <person name="Mori K."/>
        </authorList>
    </citation>
    <scope>NUCLEOTIDE SEQUENCE [LARGE SCALE GENOMIC DNA]</scope>
    <source>
        <strain evidence="1 2">CCM 8626</strain>
    </source>
</reference>
<organism evidence="1 2">
    <name type="scientific">Serratia aquatilis</name>
    <dbReference type="NCBI Taxonomy" id="1737515"/>
    <lineage>
        <taxon>Bacteria</taxon>
        <taxon>Pseudomonadati</taxon>
        <taxon>Pseudomonadota</taxon>
        <taxon>Gammaproteobacteria</taxon>
        <taxon>Enterobacterales</taxon>
        <taxon>Yersiniaceae</taxon>
        <taxon>Serratia</taxon>
    </lineage>
</organism>
<name>A0ABV6EI79_9GAMM</name>